<dbReference type="PRINTS" id="PR00721">
    <property type="entry name" value="STOMATIN"/>
</dbReference>
<dbReference type="RefSeq" id="WP_011613516.1">
    <property type="nucleotide sequence ID" value="NC_008312.1"/>
</dbReference>
<evidence type="ECO:0000256" key="1">
    <source>
        <dbReference type="ARBA" id="ARBA00008164"/>
    </source>
</evidence>
<dbReference type="InterPro" id="IPR001972">
    <property type="entry name" value="Stomatin_HflK_fam"/>
</dbReference>
<proteinExistence type="inferred from homology"/>
<comment type="similarity">
    <text evidence="1">Belongs to the band 7/mec-2 family.</text>
</comment>
<dbReference type="InterPro" id="IPR036013">
    <property type="entry name" value="Band_7/SPFH_dom_sf"/>
</dbReference>
<dbReference type="InterPro" id="IPR001107">
    <property type="entry name" value="Band_7"/>
</dbReference>
<dbReference type="eggNOG" id="COG0330">
    <property type="taxonomic scope" value="Bacteria"/>
</dbReference>
<organism evidence="3">
    <name type="scientific">Trichodesmium erythraeum (strain IMS101)</name>
    <dbReference type="NCBI Taxonomy" id="203124"/>
    <lineage>
        <taxon>Bacteria</taxon>
        <taxon>Bacillati</taxon>
        <taxon>Cyanobacteriota</taxon>
        <taxon>Cyanophyceae</taxon>
        <taxon>Oscillatoriophycideae</taxon>
        <taxon>Oscillatoriales</taxon>
        <taxon>Microcoleaceae</taxon>
        <taxon>Trichodesmium</taxon>
    </lineage>
</organism>
<name>Q10X38_TRIEI</name>
<reference evidence="3" key="1">
    <citation type="submission" date="2006-06" db="EMBL/GenBank/DDBJ databases">
        <title>Complete sequence of Trichodesmium erythraeum IMS101.</title>
        <authorList>
            <consortium name="US DOE Joint Genome Institute"/>
            <person name="Copeland A."/>
            <person name="Lucas S."/>
            <person name="Lapidus A."/>
            <person name="Barry K."/>
            <person name="Detter J.C."/>
            <person name="Glavina del Rio T."/>
            <person name="Hammon N."/>
            <person name="Israni S."/>
            <person name="Dalin E."/>
            <person name="Tice H."/>
            <person name="Pitluck S."/>
            <person name="Kiss H."/>
            <person name="Munk A.C."/>
            <person name="Brettin T."/>
            <person name="Bruce D."/>
            <person name="Han C."/>
            <person name="Tapia R."/>
            <person name="Gilna P."/>
            <person name="Schmutz J."/>
            <person name="Larimer F."/>
            <person name="Land M."/>
            <person name="Hauser L."/>
            <person name="Kyrpides N."/>
            <person name="Kim E."/>
            <person name="Richardson P."/>
        </authorList>
    </citation>
    <scope>NUCLEOTIDE SEQUENCE [LARGE SCALE GENOMIC DNA]</scope>
    <source>
        <strain evidence="3">IMS101</strain>
    </source>
</reference>
<dbReference type="OrthoDB" id="9809197at2"/>
<dbReference type="AlphaFoldDB" id="Q10X38"/>
<evidence type="ECO:0000259" key="2">
    <source>
        <dbReference type="SMART" id="SM00244"/>
    </source>
</evidence>
<sequence length="269" mass="30570">MLQYIIPVIATAIVSYTVNSSVKVISQGDEALVERLGKYRRTLKPGLQFVVPLVERITYVDTIRERVLDIPEQSVITNDNLTLKVDAVLYWQIIDIERAYYAIENVENAIQEIVLTSLRSQIGRLPLRQVLSTKDDIDKALLKKLDEATYNWGVKVIRVEIQNIVFPEKLRIAMESERVALSQKQTVLSKAQAEAESIKLLSETLNLSPDSPEFIKFLIAQRYIEINHKLSESANSKVVFMHPRTMSEGVGELIGEYPDDGEIELKKVD</sequence>
<dbReference type="HOGENOM" id="CLU_024949_2_2_3"/>
<dbReference type="Pfam" id="PF01145">
    <property type="entry name" value="Band_7"/>
    <property type="match status" value="1"/>
</dbReference>
<dbReference type="Gene3D" id="3.30.479.30">
    <property type="entry name" value="Band 7 domain"/>
    <property type="match status" value="1"/>
</dbReference>
<protein>
    <submittedName>
        <fullName evidence="3">SPFH domain, Band 7 family protein</fullName>
    </submittedName>
</protein>
<accession>Q10X38</accession>
<dbReference type="GO" id="GO:0098552">
    <property type="term" value="C:side of membrane"/>
    <property type="evidence" value="ECO:0007669"/>
    <property type="project" value="UniProtKB-ARBA"/>
</dbReference>
<gene>
    <name evidence="3" type="ordered locus">Tery_4181</name>
</gene>
<evidence type="ECO:0000313" key="3">
    <source>
        <dbReference type="EMBL" id="ABG53186.1"/>
    </source>
</evidence>
<dbReference type="SMART" id="SM00244">
    <property type="entry name" value="PHB"/>
    <property type="match status" value="1"/>
</dbReference>
<dbReference type="PANTHER" id="PTHR10264">
    <property type="entry name" value="BAND 7 PROTEIN-RELATED"/>
    <property type="match status" value="1"/>
</dbReference>
<dbReference type="InterPro" id="IPR043202">
    <property type="entry name" value="Band-7_stomatin-like"/>
</dbReference>
<dbReference type="SUPFAM" id="SSF117892">
    <property type="entry name" value="Band 7/SPFH domain"/>
    <property type="match status" value="1"/>
</dbReference>
<dbReference type="KEGG" id="ter:Tery_4181"/>
<dbReference type="EMBL" id="CP000393">
    <property type="protein sequence ID" value="ABG53186.1"/>
    <property type="molecule type" value="Genomic_DNA"/>
</dbReference>
<dbReference type="STRING" id="203124.Tery_4181"/>
<feature type="domain" description="Band 7" evidence="2">
    <location>
        <begin position="20"/>
        <end position="178"/>
    </location>
</feature>
<dbReference type="GO" id="GO:0005886">
    <property type="term" value="C:plasma membrane"/>
    <property type="evidence" value="ECO:0007669"/>
    <property type="project" value="InterPro"/>
</dbReference>
<dbReference type="PANTHER" id="PTHR10264:SF19">
    <property type="entry name" value="AT06885P-RELATED"/>
    <property type="match status" value="1"/>
</dbReference>
<dbReference type="FunFam" id="3.30.479.30:FF:000004">
    <property type="entry name" value="Putative membrane protease family, stomatin"/>
    <property type="match status" value="1"/>
</dbReference>